<sequence>MAFHYHQCPNCVTTYDCNISHRYLSRAGSMKVRTTTRKRRVQLCPYAHNPKSIVMGSGHLRVRKGER</sequence>
<protein>
    <submittedName>
        <fullName evidence="1">Uncharacterized protein</fullName>
    </submittedName>
</protein>
<gene>
    <name evidence="1" type="ORF">LCGC14_1973740</name>
</gene>
<reference evidence="1" key="1">
    <citation type="journal article" date="2015" name="Nature">
        <title>Complex archaea that bridge the gap between prokaryotes and eukaryotes.</title>
        <authorList>
            <person name="Spang A."/>
            <person name="Saw J.H."/>
            <person name="Jorgensen S.L."/>
            <person name="Zaremba-Niedzwiedzka K."/>
            <person name="Martijn J."/>
            <person name="Lind A.E."/>
            <person name="van Eijk R."/>
            <person name="Schleper C."/>
            <person name="Guy L."/>
            <person name="Ettema T.J."/>
        </authorList>
    </citation>
    <scope>NUCLEOTIDE SEQUENCE</scope>
</reference>
<dbReference type="AlphaFoldDB" id="A0A0F9HPC0"/>
<dbReference type="EMBL" id="LAZR01021956">
    <property type="protein sequence ID" value="KKL83535.1"/>
    <property type="molecule type" value="Genomic_DNA"/>
</dbReference>
<comment type="caution">
    <text evidence="1">The sequence shown here is derived from an EMBL/GenBank/DDBJ whole genome shotgun (WGS) entry which is preliminary data.</text>
</comment>
<evidence type="ECO:0000313" key="1">
    <source>
        <dbReference type="EMBL" id="KKL83535.1"/>
    </source>
</evidence>
<name>A0A0F9HPC0_9ZZZZ</name>
<organism evidence="1">
    <name type="scientific">marine sediment metagenome</name>
    <dbReference type="NCBI Taxonomy" id="412755"/>
    <lineage>
        <taxon>unclassified sequences</taxon>
        <taxon>metagenomes</taxon>
        <taxon>ecological metagenomes</taxon>
    </lineage>
</organism>
<accession>A0A0F9HPC0</accession>
<proteinExistence type="predicted"/>